<evidence type="ECO:0000313" key="3">
    <source>
        <dbReference type="EMBL" id="PZQ24695.1"/>
    </source>
</evidence>
<reference evidence="3 4" key="1">
    <citation type="submission" date="2017-08" db="EMBL/GenBank/DDBJ databases">
        <title>Infants hospitalized years apart are colonized by the same room-sourced microbial strains.</title>
        <authorList>
            <person name="Brooks B."/>
            <person name="Olm M.R."/>
            <person name="Firek B.A."/>
            <person name="Baker R."/>
            <person name="Thomas B.C."/>
            <person name="Morowitz M.J."/>
            <person name="Banfield J.F."/>
        </authorList>
    </citation>
    <scope>NUCLEOTIDE SEQUENCE [LARGE SCALE GENOMIC DNA]</scope>
    <source>
        <strain evidence="3">S2_005_003_R2_47</strain>
    </source>
</reference>
<feature type="transmembrane region" description="Helical" evidence="1">
    <location>
        <begin position="144"/>
        <end position="164"/>
    </location>
</feature>
<sequence length="382" mass="43016">MTGARHYGMDWLRIGAFALLILYHIGMYFVPWGWHVKIDPTIDWVAIPMLATNGWRLALLFLVSGYASAALAAKLGGAGMFARARSARLLVPLLFAVIVIIPPQPWIDLKGQHGYPHGFLHFWLHDYFGFQFIDGIALPTWQHLWFVVYLWVYTMLAALWWAVLPARVRTGAADGAARWLGGWTLLILPLSWWLAVYAVFPDHRETHALFDDGPAHLHYLMAFGVGWLLRVRPALFAAVARFWKVAAWLAVLAFLPVAWVEWSWPGDTRAPAWAVTLFHVARQIQGWAAIVALIGIADRYGNRDHRWRAPLAEAVFPFYIVHQTIIVVVGWFLLQGGVGALASFLVLLAATIIGCWLFYRIGRSIGWLRPLIGLQRSVQGAG</sequence>
<dbReference type="AlphaFoldDB" id="A0A2W5LDI4"/>
<accession>A0A2W5LDI4</accession>
<name>A0A2W5LDI4_SPHMC</name>
<comment type="caution">
    <text evidence="3">The sequence shown here is derived from an EMBL/GenBank/DDBJ whole genome shotgun (WGS) entry which is preliminary data.</text>
</comment>
<gene>
    <name evidence="3" type="ORF">DI569_00490</name>
</gene>
<dbReference type="InterPro" id="IPR050623">
    <property type="entry name" value="Glucan_succinyl_AcylTrfase"/>
</dbReference>
<feature type="transmembrane region" description="Helical" evidence="1">
    <location>
        <begin position="284"/>
        <end position="302"/>
    </location>
</feature>
<proteinExistence type="predicted"/>
<dbReference type="InterPro" id="IPR002656">
    <property type="entry name" value="Acyl_transf_3_dom"/>
</dbReference>
<dbReference type="EMBL" id="QFPJ01000001">
    <property type="protein sequence ID" value="PZQ24695.1"/>
    <property type="molecule type" value="Genomic_DNA"/>
</dbReference>
<feature type="transmembrane region" description="Helical" evidence="1">
    <location>
        <begin position="89"/>
        <end position="107"/>
    </location>
</feature>
<feature type="transmembrane region" description="Helical" evidence="1">
    <location>
        <begin position="245"/>
        <end position="264"/>
    </location>
</feature>
<evidence type="ECO:0000259" key="2">
    <source>
        <dbReference type="Pfam" id="PF01757"/>
    </source>
</evidence>
<dbReference type="Pfam" id="PF01757">
    <property type="entry name" value="Acyl_transf_3"/>
    <property type="match status" value="1"/>
</dbReference>
<evidence type="ECO:0000256" key="1">
    <source>
        <dbReference type="SAM" id="Phobius"/>
    </source>
</evidence>
<keyword evidence="1" id="KW-0472">Membrane</keyword>
<keyword evidence="1" id="KW-0812">Transmembrane</keyword>
<dbReference type="PANTHER" id="PTHR36927">
    <property type="entry name" value="BLR4337 PROTEIN"/>
    <property type="match status" value="1"/>
</dbReference>
<keyword evidence="1" id="KW-1133">Transmembrane helix</keyword>
<feature type="transmembrane region" description="Helical" evidence="1">
    <location>
        <begin position="340"/>
        <end position="359"/>
    </location>
</feature>
<feature type="domain" description="Acyltransferase 3" evidence="2">
    <location>
        <begin position="7"/>
        <end position="360"/>
    </location>
</feature>
<feature type="transmembrane region" description="Helical" evidence="1">
    <location>
        <begin position="219"/>
        <end position="238"/>
    </location>
</feature>
<protein>
    <recommendedName>
        <fullName evidence="2">Acyltransferase 3 domain-containing protein</fullName>
    </recommendedName>
</protein>
<evidence type="ECO:0000313" key="4">
    <source>
        <dbReference type="Proteomes" id="UP000248597"/>
    </source>
</evidence>
<dbReference type="Proteomes" id="UP000248597">
    <property type="component" value="Unassembled WGS sequence"/>
</dbReference>
<dbReference type="PANTHER" id="PTHR36927:SF3">
    <property type="entry name" value="GLUCANS BIOSYNTHESIS PROTEIN C"/>
    <property type="match status" value="1"/>
</dbReference>
<organism evidence="3 4">
    <name type="scientific">Sphingopyxis macrogoltabida</name>
    <name type="common">Sphingomonas macrogoltabidus</name>
    <dbReference type="NCBI Taxonomy" id="33050"/>
    <lineage>
        <taxon>Bacteria</taxon>
        <taxon>Pseudomonadati</taxon>
        <taxon>Pseudomonadota</taxon>
        <taxon>Alphaproteobacteria</taxon>
        <taxon>Sphingomonadales</taxon>
        <taxon>Sphingomonadaceae</taxon>
        <taxon>Sphingopyxis</taxon>
    </lineage>
</organism>
<feature type="transmembrane region" description="Helical" evidence="1">
    <location>
        <begin position="176"/>
        <end position="199"/>
    </location>
</feature>
<feature type="transmembrane region" description="Helical" evidence="1">
    <location>
        <begin position="54"/>
        <end position="77"/>
    </location>
</feature>
<feature type="transmembrane region" description="Helical" evidence="1">
    <location>
        <begin position="314"/>
        <end position="334"/>
    </location>
</feature>
<feature type="transmembrane region" description="Helical" evidence="1">
    <location>
        <begin position="12"/>
        <end position="34"/>
    </location>
</feature>
<dbReference type="GO" id="GO:0016747">
    <property type="term" value="F:acyltransferase activity, transferring groups other than amino-acyl groups"/>
    <property type="evidence" value="ECO:0007669"/>
    <property type="project" value="InterPro"/>
</dbReference>